<evidence type="ECO:0000313" key="1">
    <source>
        <dbReference type="EMBL" id="CAB4142050.1"/>
    </source>
</evidence>
<dbReference type="EMBL" id="LR796399">
    <property type="protein sequence ID" value="CAB4142050.1"/>
    <property type="molecule type" value="Genomic_DNA"/>
</dbReference>
<dbReference type="SUPFAM" id="SSF52980">
    <property type="entry name" value="Restriction endonuclease-like"/>
    <property type="match status" value="1"/>
</dbReference>
<reference evidence="1" key="1">
    <citation type="submission" date="2020-04" db="EMBL/GenBank/DDBJ databases">
        <authorList>
            <person name="Chiriac C."/>
            <person name="Salcher M."/>
            <person name="Ghai R."/>
            <person name="Kavagutti S V."/>
        </authorList>
    </citation>
    <scope>NUCLEOTIDE SEQUENCE</scope>
</reference>
<dbReference type="Gene3D" id="3.90.320.10">
    <property type="match status" value="1"/>
</dbReference>
<gene>
    <name evidence="1" type="ORF">UFOVP425_20</name>
</gene>
<dbReference type="InterPro" id="IPR011604">
    <property type="entry name" value="PDDEXK-like_dom_sf"/>
</dbReference>
<accession>A0A6J5MA56</accession>
<protein>
    <submittedName>
        <fullName evidence="1">Uncharacterized protein</fullName>
    </submittedName>
</protein>
<sequence>MIKIRCSALGKIMTSPREKGEVLSKTAKSYVEELFLEREYGIKKQFTSRYTDKGIQMERHGIALANTVLDWGLTEEYILEGGQEDFENDFVTGHTDICTSKLLADIKCPFDGTTFPFFADEIPNNDYVYQLQGYMWLTGHDRAELVYCLVNTPEQIVEDEIRREHWNHKEIDYNEQIAAEVYARHTFDHLPTERRIKRFVVERNEAIIDKIKEKVLLCREYYETLKNK</sequence>
<organism evidence="1">
    <name type="scientific">uncultured Caudovirales phage</name>
    <dbReference type="NCBI Taxonomy" id="2100421"/>
    <lineage>
        <taxon>Viruses</taxon>
        <taxon>Duplodnaviria</taxon>
        <taxon>Heunggongvirae</taxon>
        <taxon>Uroviricota</taxon>
        <taxon>Caudoviricetes</taxon>
        <taxon>Peduoviridae</taxon>
        <taxon>Maltschvirus</taxon>
        <taxon>Maltschvirus maltsch</taxon>
    </lineage>
</organism>
<name>A0A6J5MA56_9CAUD</name>
<dbReference type="InterPro" id="IPR011335">
    <property type="entry name" value="Restrct_endonuc-II-like"/>
</dbReference>
<proteinExistence type="predicted"/>